<feature type="transmembrane region" description="Helical" evidence="1">
    <location>
        <begin position="12"/>
        <end position="31"/>
    </location>
</feature>
<dbReference type="AlphaFoldDB" id="A0AAN4ZSJ6"/>
<dbReference type="EMBL" id="BKBQ01000021">
    <property type="protein sequence ID" value="GEQ54638.1"/>
    <property type="molecule type" value="Genomic_DNA"/>
</dbReference>
<keyword evidence="1" id="KW-0812">Transmembrane</keyword>
<keyword evidence="1" id="KW-0472">Membrane</keyword>
<evidence type="ECO:0000313" key="4">
    <source>
        <dbReference type="Proteomes" id="UP000886597"/>
    </source>
</evidence>
<accession>A0AAN4ZSJ6</accession>
<sequence>MNFIKFLIDNFMVILPVLTAVFSLLVAYYNYLKYDTLKKFYFSSSIEKFSAFMATLIGYLALTFLILISIFIFNNLKIGDIQQEYLNSETDNVEFTFLLIYLVMSTFAGVALFFELFNMLFKPAYKTPKGRFYVNSNSLSMSDIPKNQKVYLIEALGDIKQWVCKYRNENKDLERVLISYEVIKNVTVYPNKETNLAFINKAFQELDKQTKKILAVILSSVSGIFLVLGIWFHMLWGVFFFIMMAVLLVFSPSICKKIWQKIFPPKK</sequence>
<organism evidence="3 4">
    <name type="scientific">Tetragenococcus koreensis</name>
    <dbReference type="NCBI Taxonomy" id="290335"/>
    <lineage>
        <taxon>Bacteria</taxon>
        <taxon>Bacillati</taxon>
        <taxon>Bacillota</taxon>
        <taxon>Bacilli</taxon>
        <taxon>Lactobacillales</taxon>
        <taxon>Enterococcaceae</taxon>
        <taxon>Tetragenococcus</taxon>
    </lineage>
</organism>
<comment type="caution">
    <text evidence="3">The sequence shown here is derived from an EMBL/GenBank/DDBJ whole genome shotgun (WGS) entry which is preliminary data.</text>
</comment>
<gene>
    <name evidence="2" type="ORF">TK11N_15090</name>
    <name evidence="3" type="ORF">TK2N_14820</name>
</gene>
<reference evidence="3" key="1">
    <citation type="submission" date="2019-08" db="EMBL/GenBank/DDBJ databases">
        <authorList>
            <person name="Ishikawa M."/>
            <person name="Suzuki T."/>
            <person name="Matsutani M."/>
        </authorList>
    </citation>
    <scope>NUCLEOTIDE SEQUENCE</scope>
    <source>
        <strain evidence="3">7C1</strain>
        <strain evidence="2">8C4</strain>
    </source>
</reference>
<name>A0AAN4ZSJ6_9ENTE</name>
<feature type="transmembrane region" description="Helical" evidence="1">
    <location>
        <begin position="238"/>
        <end position="259"/>
    </location>
</feature>
<dbReference type="RefSeq" id="WP_202584077.1">
    <property type="nucleotide sequence ID" value="NZ_BKBO01000022.1"/>
</dbReference>
<keyword evidence="5" id="KW-1185">Reference proteome</keyword>
<reference evidence="3" key="2">
    <citation type="journal article" date="2020" name="Int. Dairy J.">
        <title>Lactic acid bacterial diversity in Brie cheese focusing on salt concentration and pH of isolation medium and characterisation of halophilic and alkaliphilic lactic acid bacterial isolates.</title>
        <authorList>
            <person name="Unno R."/>
            <person name="Matsutani M."/>
            <person name="Suzuki T."/>
            <person name="Kodama K."/>
            <person name="Matsushita H."/>
            <person name="Yamasato K."/>
            <person name="Koizumi Y."/>
            <person name="Ishikawa M."/>
        </authorList>
    </citation>
    <scope>NUCLEOTIDE SEQUENCE</scope>
    <source>
        <strain evidence="3">7C1</strain>
        <strain evidence="2">8C4</strain>
    </source>
</reference>
<feature type="transmembrane region" description="Helical" evidence="1">
    <location>
        <begin position="213"/>
        <end position="232"/>
    </location>
</feature>
<dbReference type="Proteomes" id="UP000886607">
    <property type="component" value="Unassembled WGS sequence"/>
</dbReference>
<evidence type="ECO:0000313" key="3">
    <source>
        <dbReference type="EMBL" id="GEQ54638.1"/>
    </source>
</evidence>
<dbReference type="EMBL" id="BKBO01000022">
    <property type="protein sequence ID" value="GEQ49657.1"/>
    <property type="molecule type" value="Genomic_DNA"/>
</dbReference>
<dbReference type="Proteomes" id="UP000886597">
    <property type="component" value="Unassembled WGS sequence"/>
</dbReference>
<evidence type="ECO:0000256" key="1">
    <source>
        <dbReference type="SAM" id="Phobius"/>
    </source>
</evidence>
<feature type="transmembrane region" description="Helical" evidence="1">
    <location>
        <begin position="93"/>
        <end position="121"/>
    </location>
</feature>
<feature type="transmembrane region" description="Helical" evidence="1">
    <location>
        <begin position="51"/>
        <end position="73"/>
    </location>
</feature>
<evidence type="ECO:0000313" key="5">
    <source>
        <dbReference type="Proteomes" id="UP000886607"/>
    </source>
</evidence>
<evidence type="ECO:0000313" key="2">
    <source>
        <dbReference type="EMBL" id="GEQ49657.1"/>
    </source>
</evidence>
<proteinExistence type="predicted"/>
<protein>
    <submittedName>
        <fullName evidence="3">Uncharacterized protein</fullName>
    </submittedName>
</protein>
<keyword evidence="1" id="KW-1133">Transmembrane helix</keyword>